<gene>
    <name evidence="2" type="ORF">GCM10017581_039440</name>
</gene>
<dbReference type="GO" id="GO:0008237">
    <property type="term" value="F:metallopeptidase activity"/>
    <property type="evidence" value="ECO:0007669"/>
    <property type="project" value="InterPro"/>
</dbReference>
<organism evidence="2 3">
    <name type="scientific">Dactylosporangium matsuzakiense</name>
    <dbReference type="NCBI Taxonomy" id="53360"/>
    <lineage>
        <taxon>Bacteria</taxon>
        <taxon>Bacillati</taxon>
        <taxon>Actinomycetota</taxon>
        <taxon>Actinomycetes</taxon>
        <taxon>Micromonosporales</taxon>
        <taxon>Micromonosporaceae</taxon>
        <taxon>Dactylosporangium</taxon>
    </lineage>
</organism>
<dbReference type="GO" id="GO:0006508">
    <property type="term" value="P:proteolysis"/>
    <property type="evidence" value="ECO:0007669"/>
    <property type="project" value="InterPro"/>
</dbReference>
<dbReference type="EMBL" id="BSFP01000022">
    <property type="protein sequence ID" value="GLL02202.1"/>
    <property type="molecule type" value="Genomic_DNA"/>
</dbReference>
<proteinExistence type="predicted"/>
<dbReference type="PANTHER" id="PTHR43666:SF1">
    <property type="entry name" value="CONSERVED PROTEIN"/>
    <property type="match status" value="1"/>
</dbReference>
<dbReference type="PANTHER" id="PTHR43666">
    <property type="entry name" value="TLDD PROTEIN"/>
    <property type="match status" value="1"/>
</dbReference>
<dbReference type="InterPro" id="IPR045569">
    <property type="entry name" value="Metalloprtase-TldD/E_C"/>
</dbReference>
<dbReference type="InterPro" id="IPR036059">
    <property type="entry name" value="TldD/PmbA_sf"/>
</dbReference>
<evidence type="ECO:0000313" key="2">
    <source>
        <dbReference type="EMBL" id="GLL02202.1"/>
    </source>
</evidence>
<evidence type="ECO:0000313" key="3">
    <source>
        <dbReference type="Proteomes" id="UP001143480"/>
    </source>
</evidence>
<evidence type="ECO:0000259" key="1">
    <source>
        <dbReference type="Pfam" id="PF19289"/>
    </source>
</evidence>
<dbReference type="Pfam" id="PF19289">
    <property type="entry name" value="PmbA_TldD_3rd"/>
    <property type="match status" value="1"/>
</dbReference>
<dbReference type="Proteomes" id="UP001143480">
    <property type="component" value="Unassembled WGS sequence"/>
</dbReference>
<reference evidence="2" key="1">
    <citation type="journal article" date="2014" name="Int. J. Syst. Evol. Microbiol.">
        <title>Complete genome sequence of Corynebacterium casei LMG S-19264T (=DSM 44701T), isolated from a smear-ripened cheese.</title>
        <authorList>
            <consortium name="US DOE Joint Genome Institute (JGI-PGF)"/>
            <person name="Walter F."/>
            <person name="Albersmeier A."/>
            <person name="Kalinowski J."/>
            <person name="Ruckert C."/>
        </authorList>
    </citation>
    <scope>NUCLEOTIDE SEQUENCE</scope>
    <source>
        <strain evidence="2">VKM Ac-1321</strain>
    </source>
</reference>
<dbReference type="SUPFAM" id="SSF111283">
    <property type="entry name" value="Putative modulator of DNA gyrase, PmbA/TldD"/>
    <property type="match status" value="1"/>
</dbReference>
<comment type="caution">
    <text evidence="2">The sequence shown here is derived from an EMBL/GenBank/DDBJ whole genome shotgun (WGS) entry which is preliminary data.</text>
</comment>
<feature type="domain" description="Metalloprotease TldD/E C-terminal" evidence="1">
    <location>
        <begin position="227"/>
        <end position="450"/>
    </location>
</feature>
<keyword evidence="3" id="KW-1185">Reference proteome</keyword>
<protein>
    <submittedName>
        <fullName evidence="2">Modulator protein</fullName>
    </submittedName>
</protein>
<dbReference type="AlphaFoldDB" id="A0A9W6NMQ4"/>
<dbReference type="RefSeq" id="WP_271189287.1">
    <property type="nucleotide sequence ID" value="NZ_BSFP01000022.1"/>
</dbReference>
<reference evidence="2" key="2">
    <citation type="submission" date="2023-01" db="EMBL/GenBank/DDBJ databases">
        <authorList>
            <person name="Sun Q."/>
            <person name="Evtushenko L."/>
        </authorList>
    </citation>
    <scope>NUCLEOTIDE SEQUENCE</scope>
    <source>
        <strain evidence="2">VKM Ac-1321</strain>
    </source>
</reference>
<name>A0A9W6NMQ4_9ACTN</name>
<dbReference type="Gene3D" id="3.30.2290.10">
    <property type="entry name" value="PmbA/TldD superfamily"/>
    <property type="match status" value="1"/>
</dbReference>
<sequence>MFAPVDPDRLLDGLARAASAAAADAVEIALLGKAGEYTRFAGGRVHQPQDITETQYTVRAVVDGHAARAATGVLGGLDAAVARAAELARALAKSADRPGTATIAAPAPGPDLELWHDDTAAFDAGARSALAGDTMRQAEAAGGHAAGMFGRAVTQLAVVNSNGVARQTLATEAIGTLTATVGERGAEGTSHWIDLHRSAAALNAAESVQRTVREAVAGRGRGPLPDGHYTVVLGPQAAGELLGFLEAFGFGGDLAAAGVGLVAQRAGERIASTLVHVADDATAPYGLPIGFDLEGTPKSRVPLLTAGVVGHAVTDLATARALGTVSTGHAHVAREEPPSPVAANLVLSPGEQTEEELIAGVEHGVYVQRFWYTRLVDRVAGTITGVSRDGCFLIDNGRLAAPVAGARFTHSVLDLLATVDGLGRTVRSQPVMNVWNGAVSAPALRGHGFRFGAAA</sequence>
<accession>A0A9W6NMQ4</accession>
<dbReference type="InterPro" id="IPR035068">
    <property type="entry name" value="TldD/PmbA_N"/>
</dbReference>